<keyword evidence="1" id="KW-0812">Transmembrane</keyword>
<comment type="caution">
    <text evidence="2">The sequence shown here is derived from an EMBL/GenBank/DDBJ whole genome shotgun (WGS) entry which is preliminary data.</text>
</comment>
<evidence type="ECO:0000313" key="2">
    <source>
        <dbReference type="EMBL" id="MBB5717386.1"/>
    </source>
</evidence>
<dbReference type="RefSeq" id="WP_345574009.1">
    <property type="nucleotide sequence ID" value="NZ_BAABIF010000004.1"/>
</dbReference>
<protein>
    <submittedName>
        <fullName evidence="2">Uncharacterized protein</fullName>
    </submittedName>
</protein>
<keyword evidence="3" id="KW-1185">Reference proteome</keyword>
<organism evidence="2 3">
    <name type="scientific">Stakelama sediminis</name>
    <dbReference type="NCBI Taxonomy" id="463200"/>
    <lineage>
        <taxon>Bacteria</taxon>
        <taxon>Pseudomonadati</taxon>
        <taxon>Pseudomonadota</taxon>
        <taxon>Alphaproteobacteria</taxon>
        <taxon>Sphingomonadales</taxon>
        <taxon>Sphingomonadaceae</taxon>
        <taxon>Stakelama</taxon>
    </lineage>
</organism>
<evidence type="ECO:0000313" key="3">
    <source>
        <dbReference type="Proteomes" id="UP000554342"/>
    </source>
</evidence>
<sequence length="73" mass="8489">MTAVRPGAIFNHINLASVMFVIVRPLLYITATIMLFRPDAETWFSDYWRASSTLGVSANELTENQDEWRKLRR</sequence>
<gene>
    <name evidence="2" type="ORF">FHR23_000293</name>
</gene>
<keyword evidence="1" id="KW-0472">Membrane</keyword>
<name>A0A840YUY3_9SPHN</name>
<reference evidence="2 3" key="1">
    <citation type="submission" date="2020-08" db="EMBL/GenBank/DDBJ databases">
        <title>Genomic Encyclopedia of Type Strains, Phase IV (KMG-IV): sequencing the most valuable type-strain genomes for metagenomic binning, comparative biology and taxonomic classification.</title>
        <authorList>
            <person name="Goeker M."/>
        </authorList>
    </citation>
    <scope>NUCLEOTIDE SEQUENCE [LARGE SCALE GENOMIC DNA]</scope>
    <source>
        <strain evidence="2 3">DSM 27203</strain>
    </source>
</reference>
<evidence type="ECO:0000256" key="1">
    <source>
        <dbReference type="SAM" id="Phobius"/>
    </source>
</evidence>
<dbReference type="Proteomes" id="UP000554342">
    <property type="component" value="Unassembled WGS sequence"/>
</dbReference>
<accession>A0A840YUY3</accession>
<keyword evidence="1" id="KW-1133">Transmembrane helix</keyword>
<proteinExistence type="predicted"/>
<dbReference type="AlphaFoldDB" id="A0A840YUY3"/>
<dbReference type="EMBL" id="JACIJI010000001">
    <property type="protein sequence ID" value="MBB5717386.1"/>
    <property type="molecule type" value="Genomic_DNA"/>
</dbReference>
<feature type="transmembrane region" description="Helical" evidence="1">
    <location>
        <begin position="12"/>
        <end position="36"/>
    </location>
</feature>